<comment type="caution">
    <text evidence="1">The sequence shown here is derived from an EMBL/GenBank/DDBJ whole genome shotgun (WGS) entry which is preliminary data.</text>
</comment>
<dbReference type="Proteomes" id="UP001372338">
    <property type="component" value="Unassembled WGS sequence"/>
</dbReference>
<dbReference type="EMBL" id="JAYWIO010000002">
    <property type="protein sequence ID" value="KAK7281558.1"/>
    <property type="molecule type" value="Genomic_DNA"/>
</dbReference>
<dbReference type="PANTHER" id="PTHR33701">
    <property type="entry name" value="TRANSMEMBRANE PROTEIN"/>
    <property type="match status" value="1"/>
</dbReference>
<sequence length="106" mass="12306">METALEHQARLIDQYQAMEKAQREWEEKFRENSSSTPDHKKFVILKGSSSKLEKKSIGQENFVLSVLYYQILGYWCNIAAISTSFHYNNVEIVESKENANVCNVEL</sequence>
<dbReference type="PANTHER" id="PTHR33701:SF3">
    <property type="entry name" value="TRANSCRIPTIONAL REGULATOR ATRX"/>
    <property type="match status" value="1"/>
</dbReference>
<name>A0AAN9II04_CROPI</name>
<evidence type="ECO:0000313" key="2">
    <source>
        <dbReference type="Proteomes" id="UP001372338"/>
    </source>
</evidence>
<evidence type="ECO:0000313" key="1">
    <source>
        <dbReference type="EMBL" id="KAK7281558.1"/>
    </source>
</evidence>
<gene>
    <name evidence="1" type="ORF">RIF29_09659</name>
</gene>
<organism evidence="1 2">
    <name type="scientific">Crotalaria pallida</name>
    <name type="common">Smooth rattlebox</name>
    <name type="synonym">Crotalaria striata</name>
    <dbReference type="NCBI Taxonomy" id="3830"/>
    <lineage>
        <taxon>Eukaryota</taxon>
        <taxon>Viridiplantae</taxon>
        <taxon>Streptophyta</taxon>
        <taxon>Embryophyta</taxon>
        <taxon>Tracheophyta</taxon>
        <taxon>Spermatophyta</taxon>
        <taxon>Magnoliopsida</taxon>
        <taxon>eudicotyledons</taxon>
        <taxon>Gunneridae</taxon>
        <taxon>Pentapetalae</taxon>
        <taxon>rosids</taxon>
        <taxon>fabids</taxon>
        <taxon>Fabales</taxon>
        <taxon>Fabaceae</taxon>
        <taxon>Papilionoideae</taxon>
        <taxon>50 kb inversion clade</taxon>
        <taxon>genistoids sensu lato</taxon>
        <taxon>core genistoids</taxon>
        <taxon>Crotalarieae</taxon>
        <taxon>Crotalaria</taxon>
    </lineage>
</organism>
<protein>
    <submittedName>
        <fullName evidence="1">Uncharacterized protein</fullName>
    </submittedName>
</protein>
<reference evidence="1 2" key="1">
    <citation type="submission" date="2024-01" db="EMBL/GenBank/DDBJ databases">
        <title>The genomes of 5 underutilized Papilionoideae crops provide insights into root nodulation and disease resistanc.</title>
        <authorList>
            <person name="Yuan L."/>
        </authorList>
    </citation>
    <scope>NUCLEOTIDE SEQUENCE [LARGE SCALE GENOMIC DNA]</scope>
    <source>
        <strain evidence="1">ZHUSHIDOU_FW_LH</strain>
        <tissue evidence="1">Leaf</tissue>
    </source>
</reference>
<proteinExistence type="predicted"/>
<accession>A0AAN9II04</accession>
<keyword evidence="2" id="KW-1185">Reference proteome</keyword>
<dbReference type="AlphaFoldDB" id="A0AAN9II04"/>